<keyword evidence="9" id="KW-1185">Reference proteome</keyword>
<dbReference type="InterPro" id="IPR036864">
    <property type="entry name" value="Zn2-C6_fun-type_DNA-bd_sf"/>
</dbReference>
<dbReference type="Gene3D" id="4.10.240.10">
    <property type="entry name" value="Zn(2)-C6 fungal-type DNA-binding domain"/>
    <property type="match status" value="1"/>
</dbReference>
<sequence length="403" mass="45059">MSLRRRSCNACFKGRRKCDLCYPVCENCMRTKKNCQYAYPPRPRGRTNEPRTASDEIDISSTTQASNAVLELELLKSPAVAVLDASDQDAVLQLPLSFTPGTCTPDFTPERISFSATSRLVGTLGEVQPIQGSTRSWQWVMDELKGYPGEFAHRGETIFIHRDQYCDEMPQPIRTAFGICSSFCLSPETTNREMAFRVIDAEVSELLQSPTEPSSSSGCKLSPLRTELARLQALLLYQTIRLFHGNLQQRVAAEQQGSMLMTTALKIIVRAQSEPELQRPKTRHAWVLGECIRRTALLVYFLYGVNSVYREGICVGLHTLRQLPLSAEISSWGVDGECAVQGDQGHLRGEAAQMLPYEAFLARWLVSMPRRLDRFEKLLIVPCQGLEAVEAFEDLGGLVAESI</sequence>
<evidence type="ECO:0000256" key="3">
    <source>
        <dbReference type="ARBA" id="ARBA00023015"/>
    </source>
</evidence>
<name>A0A2V5H8L4_ASPV1</name>
<proteinExistence type="predicted"/>
<keyword evidence="2" id="KW-0862">Zinc</keyword>
<evidence type="ECO:0000256" key="4">
    <source>
        <dbReference type="ARBA" id="ARBA00023125"/>
    </source>
</evidence>
<protein>
    <recommendedName>
        <fullName evidence="7">Zn(2)-C6 fungal-type domain-containing protein</fullName>
    </recommendedName>
</protein>
<evidence type="ECO:0000313" key="9">
    <source>
        <dbReference type="Proteomes" id="UP000249829"/>
    </source>
</evidence>
<evidence type="ECO:0000256" key="6">
    <source>
        <dbReference type="ARBA" id="ARBA00023242"/>
    </source>
</evidence>
<organism evidence="8 9">
    <name type="scientific">Aspergillus violaceofuscus (strain CBS 115571)</name>
    <dbReference type="NCBI Taxonomy" id="1450538"/>
    <lineage>
        <taxon>Eukaryota</taxon>
        <taxon>Fungi</taxon>
        <taxon>Dikarya</taxon>
        <taxon>Ascomycota</taxon>
        <taxon>Pezizomycotina</taxon>
        <taxon>Eurotiomycetes</taxon>
        <taxon>Eurotiomycetidae</taxon>
        <taxon>Eurotiales</taxon>
        <taxon>Aspergillaceae</taxon>
        <taxon>Aspergillus</taxon>
    </lineage>
</organism>
<dbReference type="OMA" id="KSCTACV"/>
<keyword evidence="3" id="KW-0805">Transcription regulation</keyword>
<dbReference type="AlphaFoldDB" id="A0A2V5H8L4"/>
<evidence type="ECO:0000256" key="2">
    <source>
        <dbReference type="ARBA" id="ARBA00022833"/>
    </source>
</evidence>
<gene>
    <name evidence="8" type="ORF">BO99DRAFT_403776</name>
</gene>
<dbReference type="EMBL" id="KZ825148">
    <property type="protein sequence ID" value="PYI18044.1"/>
    <property type="molecule type" value="Genomic_DNA"/>
</dbReference>
<evidence type="ECO:0000256" key="1">
    <source>
        <dbReference type="ARBA" id="ARBA00022723"/>
    </source>
</evidence>
<feature type="domain" description="Zn(2)-C6 fungal-type" evidence="7">
    <location>
        <begin position="7"/>
        <end position="37"/>
    </location>
</feature>
<dbReference type="PANTHER" id="PTHR47660">
    <property type="entry name" value="TRANSCRIPTION FACTOR WITH C2H2 AND ZN(2)-CYS(6) DNA BINDING DOMAIN (EUROFUNG)-RELATED-RELATED"/>
    <property type="match status" value="1"/>
</dbReference>
<dbReference type="GO" id="GO:0003677">
    <property type="term" value="F:DNA binding"/>
    <property type="evidence" value="ECO:0007669"/>
    <property type="project" value="UniProtKB-KW"/>
</dbReference>
<evidence type="ECO:0000256" key="5">
    <source>
        <dbReference type="ARBA" id="ARBA00023163"/>
    </source>
</evidence>
<dbReference type="GO" id="GO:0008270">
    <property type="term" value="F:zinc ion binding"/>
    <property type="evidence" value="ECO:0007669"/>
    <property type="project" value="InterPro"/>
</dbReference>
<evidence type="ECO:0000259" key="7">
    <source>
        <dbReference type="PROSITE" id="PS50048"/>
    </source>
</evidence>
<dbReference type="SUPFAM" id="SSF57701">
    <property type="entry name" value="Zn2/Cys6 DNA-binding domain"/>
    <property type="match status" value="1"/>
</dbReference>
<dbReference type="STRING" id="1450538.A0A2V5H8L4"/>
<reference evidence="8 9" key="1">
    <citation type="submission" date="2018-02" db="EMBL/GenBank/DDBJ databases">
        <title>The genomes of Aspergillus section Nigri reveals drivers in fungal speciation.</title>
        <authorList>
            <consortium name="DOE Joint Genome Institute"/>
            <person name="Vesth T.C."/>
            <person name="Nybo J."/>
            <person name="Theobald S."/>
            <person name="Brandl J."/>
            <person name="Frisvad J.C."/>
            <person name="Nielsen K.F."/>
            <person name="Lyhne E.K."/>
            <person name="Kogle M.E."/>
            <person name="Kuo A."/>
            <person name="Riley R."/>
            <person name="Clum A."/>
            <person name="Nolan M."/>
            <person name="Lipzen A."/>
            <person name="Salamov A."/>
            <person name="Henrissat B."/>
            <person name="Wiebenga A."/>
            <person name="De vries R.P."/>
            <person name="Grigoriev I.V."/>
            <person name="Mortensen U.H."/>
            <person name="Andersen M.R."/>
            <person name="Baker S.E."/>
        </authorList>
    </citation>
    <scope>NUCLEOTIDE SEQUENCE [LARGE SCALE GENOMIC DNA]</scope>
    <source>
        <strain evidence="8 9">CBS 115571</strain>
    </source>
</reference>
<dbReference type="PROSITE" id="PS50048">
    <property type="entry name" value="ZN2_CY6_FUNGAL_2"/>
    <property type="match status" value="1"/>
</dbReference>
<accession>A0A2V5H8L4</accession>
<dbReference type="InterPro" id="IPR001138">
    <property type="entry name" value="Zn2Cys6_DnaBD"/>
</dbReference>
<dbReference type="CDD" id="cd00067">
    <property type="entry name" value="GAL4"/>
    <property type="match status" value="1"/>
</dbReference>
<keyword evidence="1" id="KW-0479">Metal-binding</keyword>
<evidence type="ECO:0000313" key="8">
    <source>
        <dbReference type="EMBL" id="PYI18044.1"/>
    </source>
</evidence>
<keyword evidence="6" id="KW-0539">Nucleus</keyword>
<dbReference type="Proteomes" id="UP000249829">
    <property type="component" value="Unassembled WGS sequence"/>
</dbReference>
<dbReference type="GO" id="GO:0000981">
    <property type="term" value="F:DNA-binding transcription factor activity, RNA polymerase II-specific"/>
    <property type="evidence" value="ECO:0007669"/>
    <property type="project" value="InterPro"/>
</dbReference>
<keyword evidence="4" id="KW-0238">DNA-binding</keyword>
<keyword evidence="5" id="KW-0804">Transcription</keyword>